<gene>
    <name evidence="1" type="ORF">BXP70_29180</name>
</gene>
<proteinExistence type="predicted"/>
<evidence type="ECO:0000313" key="1">
    <source>
        <dbReference type="EMBL" id="OUJ65427.1"/>
    </source>
</evidence>
<evidence type="ECO:0008006" key="3">
    <source>
        <dbReference type="Google" id="ProtNLM"/>
    </source>
</evidence>
<evidence type="ECO:0000313" key="2">
    <source>
        <dbReference type="Proteomes" id="UP000194873"/>
    </source>
</evidence>
<accession>A0A243W4Q3</accession>
<dbReference type="RefSeq" id="WP_143436796.1">
    <property type="nucleotide sequence ID" value="NZ_MTSE01000118.1"/>
</dbReference>
<sequence>SAHAYQWRDLHITRYQRPVLYYRLRQVDQDSSVQYSSVQAVHLEAQAPQLLVYPTQVTDQTLRYSFTAPLGAEALLAVYNSTGQVVLREHGPQLAGGELRLPNLPMGWYVVQLLVNHKSYSARFYRP</sequence>
<organism evidence="1 2">
    <name type="scientific">Hymenobacter crusticola</name>
    <dbReference type="NCBI Taxonomy" id="1770526"/>
    <lineage>
        <taxon>Bacteria</taxon>
        <taxon>Pseudomonadati</taxon>
        <taxon>Bacteroidota</taxon>
        <taxon>Cytophagia</taxon>
        <taxon>Cytophagales</taxon>
        <taxon>Hymenobacteraceae</taxon>
        <taxon>Hymenobacter</taxon>
    </lineage>
</organism>
<dbReference type="InterPro" id="IPR026444">
    <property type="entry name" value="Secre_tail"/>
</dbReference>
<keyword evidence="2" id="KW-1185">Reference proteome</keyword>
<dbReference type="NCBIfam" id="TIGR04183">
    <property type="entry name" value="Por_Secre_tail"/>
    <property type="match status" value="1"/>
</dbReference>
<comment type="caution">
    <text evidence="1">The sequence shown here is derived from an EMBL/GenBank/DDBJ whole genome shotgun (WGS) entry which is preliminary data.</text>
</comment>
<reference evidence="1 2" key="1">
    <citation type="submission" date="2017-01" db="EMBL/GenBank/DDBJ databases">
        <title>A new Hymenobacter.</title>
        <authorList>
            <person name="Liang Y."/>
            <person name="Feng F."/>
        </authorList>
    </citation>
    <scope>NUCLEOTIDE SEQUENCE [LARGE SCALE GENOMIC DNA]</scope>
    <source>
        <strain evidence="1">MIMBbqt21</strain>
    </source>
</reference>
<dbReference type="OrthoDB" id="868831at2"/>
<dbReference type="Proteomes" id="UP000194873">
    <property type="component" value="Unassembled WGS sequence"/>
</dbReference>
<dbReference type="AlphaFoldDB" id="A0A243W4Q3"/>
<name>A0A243W4Q3_9BACT</name>
<protein>
    <recommendedName>
        <fullName evidence="3">Secretion system C-terminal sorting domain-containing protein</fullName>
    </recommendedName>
</protein>
<dbReference type="EMBL" id="MTSE01000118">
    <property type="protein sequence ID" value="OUJ65427.1"/>
    <property type="molecule type" value="Genomic_DNA"/>
</dbReference>
<feature type="non-terminal residue" evidence="1">
    <location>
        <position position="1"/>
    </location>
</feature>